<comment type="caution">
    <text evidence="2">The sequence shown here is derived from an EMBL/GenBank/DDBJ whole genome shotgun (WGS) entry which is preliminary data.</text>
</comment>
<keyword evidence="1" id="KW-0812">Transmembrane</keyword>
<keyword evidence="1" id="KW-0472">Membrane</keyword>
<evidence type="ECO:0000313" key="2">
    <source>
        <dbReference type="EMBL" id="OHA13554.1"/>
    </source>
</evidence>
<evidence type="ECO:0000256" key="1">
    <source>
        <dbReference type="SAM" id="Phobius"/>
    </source>
</evidence>
<protein>
    <recommendedName>
        <fullName evidence="4">GDYXXLXY domain-containing protein</fullName>
    </recommendedName>
</protein>
<dbReference type="InterPro" id="IPR025833">
    <property type="entry name" value="GDYXXLXY"/>
</dbReference>
<accession>A0A1G2LPV3</accession>
<evidence type="ECO:0008006" key="4">
    <source>
        <dbReference type="Google" id="ProtNLM"/>
    </source>
</evidence>
<dbReference type="AlphaFoldDB" id="A0A1G2LPV3"/>
<proteinExistence type="predicted"/>
<evidence type="ECO:0000313" key="3">
    <source>
        <dbReference type="Proteomes" id="UP000178302"/>
    </source>
</evidence>
<name>A0A1G2LPV3_9BACT</name>
<dbReference type="Pfam" id="PF14345">
    <property type="entry name" value="GDYXXLXY"/>
    <property type="match status" value="1"/>
</dbReference>
<sequence>MITKQTKFIIAIAVQLVIIFAIIIFKISVLTGAVEVLLRIEPVDPRDPLRGDYVTFQYGISNIYSYFFREDETIKNGDTVYVILRERGKYWEAESLQKNKPTGENQIFIKGKVASIGFTGQSNVFPASEQVLPFNSTTSPKQEISVVKERTMLPPMNENINIIYGIEEYFIPEGMGRDFNFFNKEAAGLVALDENGNAALKKIYIDDKPWP</sequence>
<reference evidence="2 3" key="1">
    <citation type="journal article" date="2016" name="Nat. Commun.">
        <title>Thousands of microbial genomes shed light on interconnected biogeochemical processes in an aquifer system.</title>
        <authorList>
            <person name="Anantharaman K."/>
            <person name="Brown C.T."/>
            <person name="Hug L.A."/>
            <person name="Sharon I."/>
            <person name="Castelle C.J."/>
            <person name="Probst A.J."/>
            <person name="Thomas B.C."/>
            <person name="Singh A."/>
            <person name="Wilkins M.J."/>
            <person name="Karaoz U."/>
            <person name="Brodie E.L."/>
            <person name="Williams K.H."/>
            <person name="Hubbard S.S."/>
            <person name="Banfield J.F."/>
        </authorList>
    </citation>
    <scope>NUCLEOTIDE SEQUENCE [LARGE SCALE GENOMIC DNA]</scope>
</reference>
<feature type="transmembrane region" description="Helical" evidence="1">
    <location>
        <begin position="12"/>
        <end position="38"/>
    </location>
</feature>
<dbReference type="EMBL" id="MHQZ01000031">
    <property type="protein sequence ID" value="OHA13554.1"/>
    <property type="molecule type" value="Genomic_DNA"/>
</dbReference>
<gene>
    <name evidence="2" type="ORF">A2909_01150</name>
</gene>
<keyword evidence="1" id="KW-1133">Transmembrane helix</keyword>
<organism evidence="2 3">
    <name type="scientific">Candidatus Tagabacteria bacterium RIFCSPLOWO2_01_FULL_39_11</name>
    <dbReference type="NCBI Taxonomy" id="1802295"/>
    <lineage>
        <taxon>Bacteria</taxon>
        <taxon>Candidatus Tagaibacteriota</taxon>
    </lineage>
</organism>
<dbReference type="Proteomes" id="UP000178302">
    <property type="component" value="Unassembled WGS sequence"/>
</dbReference>